<evidence type="ECO:0000256" key="4">
    <source>
        <dbReference type="ARBA" id="ARBA00022759"/>
    </source>
</evidence>
<organism evidence="11 12">
    <name type="scientific">Cordylochernes scorpioides</name>
    <dbReference type="NCBI Taxonomy" id="51811"/>
    <lineage>
        <taxon>Eukaryota</taxon>
        <taxon>Metazoa</taxon>
        <taxon>Ecdysozoa</taxon>
        <taxon>Arthropoda</taxon>
        <taxon>Chelicerata</taxon>
        <taxon>Arachnida</taxon>
        <taxon>Pseudoscorpiones</taxon>
        <taxon>Cheliferoidea</taxon>
        <taxon>Chernetidae</taxon>
        <taxon>Cordylochernes</taxon>
    </lineage>
</organism>
<dbReference type="InterPro" id="IPR006166">
    <property type="entry name" value="ERCC4_domain"/>
</dbReference>
<proteinExistence type="inferred from homology"/>
<dbReference type="InterPro" id="IPR010994">
    <property type="entry name" value="RuvA_2-like"/>
</dbReference>
<dbReference type="InterPro" id="IPR047520">
    <property type="entry name" value="XPF_nuclease"/>
</dbReference>
<dbReference type="Pfam" id="PF02732">
    <property type="entry name" value="ERCC4"/>
    <property type="match status" value="1"/>
</dbReference>
<dbReference type="SMART" id="SM00891">
    <property type="entry name" value="ERCC4"/>
    <property type="match status" value="1"/>
</dbReference>
<keyword evidence="6" id="KW-0378">Hydrolase</keyword>
<keyword evidence="7" id="KW-0238">DNA-binding</keyword>
<dbReference type="Proteomes" id="UP001235939">
    <property type="component" value="Chromosome 11"/>
</dbReference>
<keyword evidence="8" id="KW-0234">DNA repair</keyword>
<dbReference type="PANTHER" id="PTHR10150:SF0">
    <property type="entry name" value="DNA REPAIR ENDONUCLEASE XPF"/>
    <property type="match status" value="1"/>
</dbReference>
<gene>
    <name evidence="11" type="ORF">LAZ67_11000777</name>
</gene>
<evidence type="ECO:0000256" key="3">
    <source>
        <dbReference type="ARBA" id="ARBA00022722"/>
    </source>
</evidence>
<dbReference type="SUPFAM" id="SSF47781">
    <property type="entry name" value="RuvA domain 2-like"/>
    <property type="match status" value="1"/>
</dbReference>
<evidence type="ECO:0000313" key="11">
    <source>
        <dbReference type="EMBL" id="UYV73760.1"/>
    </source>
</evidence>
<accession>A0ABY6L1V0</accession>
<evidence type="ECO:0000259" key="10">
    <source>
        <dbReference type="SMART" id="SM00891"/>
    </source>
</evidence>
<evidence type="ECO:0000256" key="8">
    <source>
        <dbReference type="ARBA" id="ARBA00023204"/>
    </source>
</evidence>
<name>A0ABY6L1V0_9ARAC</name>
<evidence type="ECO:0000256" key="5">
    <source>
        <dbReference type="ARBA" id="ARBA00022763"/>
    </source>
</evidence>
<keyword evidence="5" id="KW-0227">DNA damage</keyword>
<keyword evidence="9" id="KW-0539">Nucleus</keyword>
<keyword evidence="4" id="KW-0255">Endonuclease</keyword>
<sequence length="1087" mass="123591">MKRPCDPPSVEKGIEGGRYEETMWPNLNKRKRKYALSHTLPQAIHTRPGLFKVMKMNPDMNRSNRNCNNCHNTQLTPDHIYPAILAALYMADINPEVDIHMAPQLAGIVHVGRYCDQGAWTNLICSMDKTPPPPQLAVGRYCDQGAWTNLICSMNKTPPPQLAGIVIRVHGPIWSAPWTRHHHHLRCMDLSDLLHGQDTTTTSVGRYCDQGAWTDLICSMDKTPPPPQLAGCMDRSDLLHGQDTTTTSVGRYCDQGAWTDLICSMDKTPPPPQCGTTKMNLEFEREMFLDLHNEDSLLIMSKGLGMRNLLVSLITVYCDPRTLVLVMGATKEEQTAIIDQLTSQNVYPPKVGSECSTKDRTEQYFQGGVIFVTPRVLVVDLLLERVPLDLVAGVILYRAHKVNESCQEAFILRLYRQKNKKGFLNAISDSPLSFTKGYCHLDRMMRLLFVTKLHLWPRIHATVISSLDSRIKPHVIEMQIKLSRCMKEIQLSLLELLTFCVQELKKMNSQIEMENVTVENLIGPEFNSIFKFHLDPMWHQFSARSRRFLGDLKTLKTLLKLMMQQDCVSFYNMIKTMNILSKIFLISSPQAQMPSTGENMVLERRGVFLDPPQLQGQEVPIYPHLCRCKHGQSVVLQAMPEDPDLKYLTEGYFATLTAELNEVEGADFIAPEEVRTPDKSLDQIFFLNKNDHSLQLEQMLLEHQIKTIVLYDPNLELVRRIEVHQAKHPEVQLQVYFLCYTDSVEEQHYLASIRRSGRPSNISSRRRRDGRLDIHPDLSVNLTPANETVNPRKAGLQSAPPVEQRVIVDTREFRSQLPSLIHRRGIAIEPVTLEVGDYVLSPDSCVERKSVPDLIGSLNSGRLFTQAQSMLRHYSRALLLIEFDPSKSFSFQLRRSYIYRDKHDLSLFSLLQESVGGAGEVWSPGGVTYIEINMTSHCFLYYKSQLVVQGKYGAQAERVTTKVVLLILHFPRLHLIWSPSPHFSAEIFERLKANRPQPDSQKALTVSVSQSEKYNPVLKDMLLKLPGVNSRNQWALLSKVSSFSQLVQLSEAKLADILDNKAAAASLWAGLHYSRTSRPPQAKKRKK</sequence>
<feature type="domain" description="ERCC4" evidence="10">
    <location>
        <begin position="805"/>
        <end position="885"/>
    </location>
</feature>
<keyword evidence="12" id="KW-1185">Reference proteome</keyword>
<keyword evidence="3" id="KW-0540">Nuclease</keyword>
<reference evidence="11 12" key="1">
    <citation type="submission" date="2022-01" db="EMBL/GenBank/DDBJ databases">
        <title>A chromosomal length assembly of Cordylochernes scorpioides.</title>
        <authorList>
            <person name="Zeh D."/>
            <person name="Zeh J."/>
        </authorList>
    </citation>
    <scope>NUCLEOTIDE SEQUENCE [LARGE SCALE GENOMIC DNA]</scope>
    <source>
        <strain evidence="11">IN4F17</strain>
        <tissue evidence="11">Whole Body</tissue>
    </source>
</reference>
<evidence type="ECO:0000313" key="12">
    <source>
        <dbReference type="Proteomes" id="UP001235939"/>
    </source>
</evidence>
<dbReference type="Gene3D" id="3.40.50.10130">
    <property type="match status" value="1"/>
</dbReference>
<dbReference type="CDD" id="cd20078">
    <property type="entry name" value="XPF_nuclease_XPF_euk"/>
    <property type="match status" value="1"/>
</dbReference>
<protein>
    <submittedName>
        <fullName evidence="11">ERCC4</fullName>
    </submittedName>
</protein>
<evidence type="ECO:0000256" key="7">
    <source>
        <dbReference type="ARBA" id="ARBA00023125"/>
    </source>
</evidence>
<comment type="subcellular location">
    <subcellularLocation>
        <location evidence="1">Nucleus</location>
    </subcellularLocation>
</comment>
<dbReference type="EMBL" id="CP092873">
    <property type="protein sequence ID" value="UYV73760.1"/>
    <property type="molecule type" value="Genomic_DNA"/>
</dbReference>
<dbReference type="InterPro" id="IPR011335">
    <property type="entry name" value="Restrct_endonuc-II-like"/>
</dbReference>
<evidence type="ECO:0000256" key="6">
    <source>
        <dbReference type="ARBA" id="ARBA00022801"/>
    </source>
</evidence>
<comment type="similarity">
    <text evidence="2">Belongs to the XPF family.</text>
</comment>
<evidence type="ECO:0000256" key="1">
    <source>
        <dbReference type="ARBA" id="ARBA00004123"/>
    </source>
</evidence>
<evidence type="ECO:0000256" key="9">
    <source>
        <dbReference type="ARBA" id="ARBA00023242"/>
    </source>
</evidence>
<evidence type="ECO:0000256" key="2">
    <source>
        <dbReference type="ARBA" id="ARBA00010015"/>
    </source>
</evidence>
<dbReference type="Gene3D" id="1.10.150.20">
    <property type="entry name" value="5' to 3' exonuclease, C-terminal subdomain"/>
    <property type="match status" value="1"/>
</dbReference>
<dbReference type="SUPFAM" id="SSF52980">
    <property type="entry name" value="Restriction endonuclease-like"/>
    <property type="match status" value="1"/>
</dbReference>
<dbReference type="PANTHER" id="PTHR10150">
    <property type="entry name" value="DNA REPAIR ENDONUCLEASE XPF"/>
    <property type="match status" value="1"/>
</dbReference>